<dbReference type="PANTHER" id="PTHR22930">
    <property type="match status" value="1"/>
</dbReference>
<comment type="similarity">
    <text evidence="3">Belongs to the HARBI1 family.</text>
</comment>
<proteinExistence type="inferred from homology"/>
<dbReference type="GO" id="GO:0046872">
    <property type="term" value="F:metal ion binding"/>
    <property type="evidence" value="ECO:0007669"/>
    <property type="project" value="UniProtKB-KW"/>
</dbReference>
<feature type="domain" description="DDE Tnp4" evidence="9">
    <location>
        <begin position="6"/>
        <end position="63"/>
    </location>
</feature>
<evidence type="ECO:0000256" key="4">
    <source>
        <dbReference type="ARBA" id="ARBA00022722"/>
    </source>
</evidence>
<dbReference type="Gramene" id="AUR62039799-RA">
    <property type="protein sequence ID" value="AUR62039799-RA:cds"/>
    <property type="gene ID" value="AUR62039799"/>
</dbReference>
<protein>
    <recommendedName>
        <fullName evidence="9">DDE Tnp4 domain-containing protein</fullName>
    </recommendedName>
</protein>
<reference evidence="10" key="1">
    <citation type="journal article" date="2017" name="Nature">
        <title>The genome of Chenopodium quinoa.</title>
        <authorList>
            <person name="Jarvis D.E."/>
            <person name="Ho Y.S."/>
            <person name="Lightfoot D.J."/>
            <person name="Schmoeckel S.M."/>
            <person name="Li B."/>
            <person name="Borm T.J.A."/>
            <person name="Ohyanagi H."/>
            <person name="Mineta K."/>
            <person name="Michell C.T."/>
            <person name="Saber N."/>
            <person name="Kharbatia N.M."/>
            <person name="Rupper R.R."/>
            <person name="Sharp A.R."/>
            <person name="Dally N."/>
            <person name="Boughton B.A."/>
            <person name="Woo Y.H."/>
            <person name="Gao G."/>
            <person name="Schijlen E.G.W.M."/>
            <person name="Guo X."/>
            <person name="Momin A.A."/>
            <person name="Negrao S."/>
            <person name="Al-Babili S."/>
            <person name="Gehring C."/>
            <person name="Roessner U."/>
            <person name="Jung C."/>
            <person name="Murphy K."/>
            <person name="Arold S.T."/>
            <person name="Gojobori T."/>
            <person name="van der Linden C.G."/>
            <person name="van Loo E.N."/>
            <person name="Jellen E.N."/>
            <person name="Maughan P.J."/>
            <person name="Tester M."/>
        </authorList>
    </citation>
    <scope>NUCLEOTIDE SEQUENCE [LARGE SCALE GENOMIC DNA]</scope>
    <source>
        <strain evidence="10">cv. PI 614886</strain>
    </source>
</reference>
<evidence type="ECO:0000256" key="3">
    <source>
        <dbReference type="ARBA" id="ARBA00006958"/>
    </source>
</evidence>
<evidence type="ECO:0000256" key="2">
    <source>
        <dbReference type="ARBA" id="ARBA00004123"/>
    </source>
</evidence>
<dbReference type="InterPro" id="IPR045249">
    <property type="entry name" value="HARBI1-like"/>
</dbReference>
<feature type="region of interest" description="Disordered" evidence="8">
    <location>
        <begin position="113"/>
        <end position="135"/>
    </location>
</feature>
<name>A0A803N3F7_CHEQI</name>
<keyword evidence="7" id="KW-0539">Nucleus</keyword>
<dbReference type="EnsemblPlants" id="AUR62039799-RA">
    <property type="protein sequence ID" value="AUR62039799-RA:cds"/>
    <property type="gene ID" value="AUR62039799"/>
</dbReference>
<dbReference type="Proteomes" id="UP000596660">
    <property type="component" value="Unplaced"/>
</dbReference>
<keyword evidence="11" id="KW-1185">Reference proteome</keyword>
<feature type="compositionally biased region" description="Polar residues" evidence="8">
    <location>
        <begin position="118"/>
        <end position="132"/>
    </location>
</feature>
<dbReference type="Pfam" id="PF13359">
    <property type="entry name" value="DDE_Tnp_4"/>
    <property type="match status" value="1"/>
</dbReference>
<sequence length="232" mass="26007">NCLGALDGTYINVNVPSQERPKYRTRKGTIAMNVLGVCAPNMQFIYVLPGWEGSAHDMRVLRNALSRPNRFRVPQEIYAKDKATEDVSESFIDAIEGIDQEIDKQPLIVESDEEDDVISTNSDTYSSTSQSGKRPVKIEDDHITPSKMAKVKASTISLFHKNDDDDLVASLHDVSNNFGKIFENINVNLGTMASAWSKAEEREQRMDQKVNKVLDEVMKLDDISPSEALEKK</sequence>
<dbReference type="GO" id="GO:0004518">
    <property type="term" value="F:nuclease activity"/>
    <property type="evidence" value="ECO:0007669"/>
    <property type="project" value="UniProtKB-KW"/>
</dbReference>
<dbReference type="GO" id="GO:0016787">
    <property type="term" value="F:hydrolase activity"/>
    <property type="evidence" value="ECO:0007669"/>
    <property type="project" value="UniProtKB-KW"/>
</dbReference>
<evidence type="ECO:0000259" key="9">
    <source>
        <dbReference type="Pfam" id="PF13359"/>
    </source>
</evidence>
<evidence type="ECO:0000256" key="5">
    <source>
        <dbReference type="ARBA" id="ARBA00022723"/>
    </source>
</evidence>
<dbReference type="PANTHER" id="PTHR22930:SF293">
    <property type="entry name" value="PROTEIN ALP1-LIKE"/>
    <property type="match status" value="1"/>
</dbReference>
<keyword evidence="5" id="KW-0479">Metal-binding</keyword>
<evidence type="ECO:0000256" key="8">
    <source>
        <dbReference type="SAM" id="MobiDB-lite"/>
    </source>
</evidence>
<comment type="cofactor">
    <cofactor evidence="1">
        <name>a divalent metal cation</name>
        <dbReference type="ChEBI" id="CHEBI:60240"/>
    </cofactor>
</comment>
<dbReference type="InterPro" id="IPR027806">
    <property type="entry name" value="HARBI1_dom"/>
</dbReference>
<evidence type="ECO:0000313" key="10">
    <source>
        <dbReference type="EnsemblPlants" id="AUR62039799-RA:cds"/>
    </source>
</evidence>
<keyword evidence="6" id="KW-0378">Hydrolase</keyword>
<evidence type="ECO:0000256" key="1">
    <source>
        <dbReference type="ARBA" id="ARBA00001968"/>
    </source>
</evidence>
<dbReference type="GO" id="GO:0005634">
    <property type="term" value="C:nucleus"/>
    <property type="evidence" value="ECO:0007669"/>
    <property type="project" value="UniProtKB-SubCell"/>
</dbReference>
<organism evidence="10 11">
    <name type="scientific">Chenopodium quinoa</name>
    <name type="common">Quinoa</name>
    <dbReference type="NCBI Taxonomy" id="63459"/>
    <lineage>
        <taxon>Eukaryota</taxon>
        <taxon>Viridiplantae</taxon>
        <taxon>Streptophyta</taxon>
        <taxon>Embryophyta</taxon>
        <taxon>Tracheophyta</taxon>
        <taxon>Spermatophyta</taxon>
        <taxon>Magnoliopsida</taxon>
        <taxon>eudicotyledons</taxon>
        <taxon>Gunneridae</taxon>
        <taxon>Pentapetalae</taxon>
        <taxon>Caryophyllales</taxon>
        <taxon>Chenopodiaceae</taxon>
        <taxon>Chenopodioideae</taxon>
        <taxon>Atripliceae</taxon>
        <taxon>Chenopodium</taxon>
    </lineage>
</organism>
<reference evidence="10" key="2">
    <citation type="submission" date="2021-03" db="UniProtKB">
        <authorList>
            <consortium name="EnsemblPlants"/>
        </authorList>
    </citation>
    <scope>IDENTIFICATION</scope>
</reference>
<accession>A0A803N3F7</accession>
<evidence type="ECO:0000313" key="11">
    <source>
        <dbReference type="Proteomes" id="UP000596660"/>
    </source>
</evidence>
<evidence type="ECO:0000256" key="7">
    <source>
        <dbReference type="ARBA" id="ARBA00023242"/>
    </source>
</evidence>
<comment type="subcellular location">
    <subcellularLocation>
        <location evidence="2">Nucleus</location>
    </subcellularLocation>
</comment>
<evidence type="ECO:0000256" key="6">
    <source>
        <dbReference type="ARBA" id="ARBA00022801"/>
    </source>
</evidence>
<keyword evidence="4" id="KW-0540">Nuclease</keyword>
<dbReference type="AlphaFoldDB" id="A0A803N3F7"/>